<dbReference type="InterPro" id="IPR036236">
    <property type="entry name" value="Znf_C2H2_sf"/>
</dbReference>
<dbReference type="Gene3D" id="3.30.160.60">
    <property type="entry name" value="Classic Zinc Finger"/>
    <property type="match status" value="1"/>
</dbReference>
<comment type="caution">
    <text evidence="1">The sequence shown here is derived from an EMBL/GenBank/DDBJ whole genome shotgun (WGS) entry which is preliminary data.</text>
</comment>
<reference evidence="1 2" key="1">
    <citation type="journal article" date="2012" name="Eukaryot. Cell">
        <title>Draft genome sequence of Aspergillus oryzae strain 3.042.</title>
        <authorList>
            <person name="Zhao G."/>
            <person name="Yao Y."/>
            <person name="Qi W."/>
            <person name="Wang C."/>
            <person name="Hou L."/>
            <person name="Zeng B."/>
            <person name="Cao X."/>
        </authorList>
    </citation>
    <scope>NUCLEOTIDE SEQUENCE [LARGE SCALE GENOMIC DNA]</scope>
    <source>
        <strain evidence="1 2">3.042</strain>
    </source>
</reference>
<evidence type="ECO:0008006" key="3">
    <source>
        <dbReference type="Google" id="ProtNLM"/>
    </source>
</evidence>
<dbReference type="EMBL" id="AKHY01000089">
    <property type="protein sequence ID" value="EIT82032.1"/>
    <property type="molecule type" value="Genomic_DNA"/>
</dbReference>
<dbReference type="SUPFAM" id="SSF57667">
    <property type="entry name" value="beta-beta-alpha zinc fingers"/>
    <property type="match status" value="1"/>
</dbReference>
<proteinExistence type="predicted"/>
<organism evidence="1 2">
    <name type="scientific">Aspergillus oryzae (strain 3.042)</name>
    <name type="common">Yellow koji mold</name>
    <dbReference type="NCBI Taxonomy" id="1160506"/>
    <lineage>
        <taxon>Eukaryota</taxon>
        <taxon>Fungi</taxon>
        <taxon>Dikarya</taxon>
        <taxon>Ascomycota</taxon>
        <taxon>Pezizomycotina</taxon>
        <taxon>Eurotiomycetes</taxon>
        <taxon>Eurotiomycetidae</taxon>
        <taxon>Eurotiales</taxon>
        <taxon>Aspergillaceae</taxon>
        <taxon>Aspergillus</taxon>
        <taxon>Aspergillus subgen. Circumdati</taxon>
    </lineage>
</organism>
<accession>I8A9T4</accession>
<dbReference type="HOGENOM" id="CLU_2236034_0_0_1"/>
<evidence type="ECO:0000313" key="1">
    <source>
        <dbReference type="EMBL" id="EIT82032.1"/>
    </source>
</evidence>
<name>I8A9T4_ASPO3</name>
<sequence length="105" mass="12010">MKSSGSKHFCCTICQRGFTRIDHLKRHHLRLTIYGTTTRTAPNEETERFPKLDKEAEGVMRANRSCQKRNLHCDNERNQVKEPELGGISATYTPLGFLDCLLMAV</sequence>
<protein>
    <recommendedName>
        <fullName evidence="3">C2H2-type domain-containing protein</fullName>
    </recommendedName>
</protein>
<reference evidence="2" key="2">
    <citation type="submission" date="2012-06" db="EMBL/GenBank/DDBJ databases">
        <title>Comparative genomic analyses of Aspergillus oryzae 3.042 and A. oryzae RIB40 for soy-sauce fermentation.</title>
        <authorList>
            <person name="Zhao G."/>
            <person name="Hou L."/>
            <person name="Wang C."/>
            <person name="Cao X."/>
        </authorList>
    </citation>
    <scope>NUCLEOTIDE SEQUENCE [LARGE SCALE GENOMIC DNA]</scope>
    <source>
        <strain evidence="2">3.042</strain>
    </source>
</reference>
<dbReference type="Proteomes" id="UP000002812">
    <property type="component" value="Unassembled WGS sequence"/>
</dbReference>
<dbReference type="AlphaFoldDB" id="I8A9T4"/>
<gene>
    <name evidence="1" type="ORF">Ao3042_00694</name>
</gene>
<evidence type="ECO:0000313" key="2">
    <source>
        <dbReference type="Proteomes" id="UP000002812"/>
    </source>
</evidence>